<evidence type="ECO:0000313" key="2">
    <source>
        <dbReference type="Proteomes" id="UP000095464"/>
    </source>
</evidence>
<name>A0AAP7LV26_9STAP</name>
<gene>
    <name evidence="1" type="ORF">ASS94_00100</name>
</gene>
<comment type="caution">
    <text evidence="1">The sequence shown here is derived from an EMBL/GenBank/DDBJ whole genome shotgun (WGS) entry which is preliminary data.</text>
</comment>
<proteinExistence type="predicted"/>
<sequence>MDSVLVFKLIEELAYGQSIRERRRYYKIGGAISDDTINQSNYYVVIGQWCKNITSDSAIKSWQRIADHIYKAVYEQKRVVAYNGVYG</sequence>
<dbReference type="Proteomes" id="UP000095464">
    <property type="component" value="Unassembled WGS sequence"/>
</dbReference>
<reference evidence="2" key="1">
    <citation type="submission" date="2015-11" db="EMBL/GenBank/DDBJ databases">
        <title>Genomic diversity of Staphylococcus saprophyticus strains from urinary tract infections, animal surfaces, and fermented foods.</title>
        <authorList>
            <person name="Wolfe B.E."/>
        </authorList>
    </citation>
    <scope>NUCLEOTIDE SEQUENCE [LARGE SCALE GENOMIC DNA]</scope>
    <source>
        <strain evidence="2">738_7</strain>
    </source>
</reference>
<protein>
    <submittedName>
        <fullName evidence="1">Uncharacterized protein</fullName>
    </submittedName>
</protein>
<dbReference type="EMBL" id="LNPX01000001">
    <property type="protein sequence ID" value="OEK59100.1"/>
    <property type="molecule type" value="Genomic_DNA"/>
</dbReference>
<dbReference type="AlphaFoldDB" id="A0AAP7LV26"/>
<accession>A0AAP7LV26</accession>
<evidence type="ECO:0000313" key="1">
    <source>
        <dbReference type="EMBL" id="OEK59100.1"/>
    </source>
</evidence>
<dbReference type="RefSeq" id="WP_069854226.1">
    <property type="nucleotide sequence ID" value="NZ_LNPX01000001.1"/>
</dbReference>
<organism evidence="1 2">
    <name type="scientific">Staphylococcus equorum</name>
    <dbReference type="NCBI Taxonomy" id="246432"/>
    <lineage>
        <taxon>Bacteria</taxon>
        <taxon>Bacillati</taxon>
        <taxon>Bacillota</taxon>
        <taxon>Bacilli</taxon>
        <taxon>Bacillales</taxon>
        <taxon>Staphylococcaceae</taxon>
        <taxon>Staphylococcus</taxon>
    </lineage>
</organism>